<dbReference type="GeneID" id="78297410"/>
<gene>
    <name evidence="6" type="ORF">C8D82_1811</name>
</gene>
<keyword evidence="4" id="KW-0238">DNA-binding</keyword>
<sequence>MQGKISMDLSFCQSENGFSLDELVTKLAEVYDRKAFAELLKMILQMVQELLMYRIFHGETDALKCCDSGHLRQNGSFERRIRTSLGEFKMRFWRVSCSACGKSFSPLQRFIHLGRYQTKTNELEQLIVEAASETNYRRAVQELARDGKLPVSFHTAHGWVLRTDCDEIDISRRVIGSAPIQIMPDGTGFKGEGRNGVARKGDLKVVIGITQSGEIFPLGSWANTSWNAINQRWKEQEVKFHDGSILICDGELGLSEAFAEYASEQQRCHWHINRDLYHAMYQDGGRKADSKSIQEALAGALAIELPQEDFKYVSEKEKDDIEERMEKTETAIDQLIGYFEGHGYEAAATYMHRAKIGMFGYIRRWLKWGLISPRASSMVERVMRELGRRIKKIAYGWSDKGVTKVARIILKRFTNAGAWEDYWQKRMQIIGNVVIGVGNYKCVSQNLGQ</sequence>
<evidence type="ECO:0000313" key="6">
    <source>
        <dbReference type="EMBL" id="PVY27187.1"/>
    </source>
</evidence>
<dbReference type="EMBL" id="QEKH01000081">
    <property type="protein sequence ID" value="PVY27187.1"/>
    <property type="molecule type" value="Genomic_DNA"/>
</dbReference>
<evidence type="ECO:0000256" key="4">
    <source>
        <dbReference type="ARBA" id="ARBA00023125"/>
    </source>
</evidence>
<proteinExistence type="inferred from homology"/>
<dbReference type="GO" id="GO:0004803">
    <property type="term" value="F:transposase activity"/>
    <property type="evidence" value="ECO:0007669"/>
    <property type="project" value="InterPro"/>
</dbReference>
<evidence type="ECO:0000256" key="2">
    <source>
        <dbReference type="ARBA" id="ARBA00010961"/>
    </source>
</evidence>
<evidence type="ECO:0000256" key="1">
    <source>
        <dbReference type="ARBA" id="ARBA00002190"/>
    </source>
</evidence>
<comment type="function">
    <text evidence="1">Required for the transposition of the insertion element.</text>
</comment>
<organism evidence="6 7">
    <name type="scientific">Victivallis vadensis</name>
    <dbReference type="NCBI Taxonomy" id="172901"/>
    <lineage>
        <taxon>Bacteria</taxon>
        <taxon>Pseudomonadati</taxon>
        <taxon>Lentisphaerota</taxon>
        <taxon>Lentisphaeria</taxon>
        <taxon>Victivallales</taxon>
        <taxon>Victivallaceae</taxon>
        <taxon>Victivallis</taxon>
    </lineage>
</organism>
<dbReference type="Proteomes" id="UP000245959">
    <property type="component" value="Unassembled WGS sequence"/>
</dbReference>
<dbReference type="GO" id="GO:0003677">
    <property type="term" value="F:DNA binding"/>
    <property type="evidence" value="ECO:0007669"/>
    <property type="project" value="UniProtKB-KW"/>
</dbReference>
<comment type="caution">
    <text evidence="6">The sequence shown here is derived from an EMBL/GenBank/DDBJ whole genome shotgun (WGS) entry which is preliminary data.</text>
</comment>
<accession>A0A2U1A607</accession>
<evidence type="ECO:0000256" key="3">
    <source>
        <dbReference type="ARBA" id="ARBA00022578"/>
    </source>
</evidence>
<protein>
    <submittedName>
        <fullName evidence="6">Mutator family transposase</fullName>
    </submittedName>
</protein>
<dbReference type="InterPro" id="IPR001207">
    <property type="entry name" value="Transposase_mutator"/>
</dbReference>
<keyword evidence="7" id="KW-1185">Reference proteome</keyword>
<dbReference type="RefSeq" id="WP_420882998.1">
    <property type="nucleotide sequence ID" value="NZ_JBNPME010000203.1"/>
</dbReference>
<dbReference type="AlphaFoldDB" id="A0A2U1A607"/>
<name>A0A2U1A607_9BACT</name>
<evidence type="ECO:0000313" key="7">
    <source>
        <dbReference type="Proteomes" id="UP000245959"/>
    </source>
</evidence>
<keyword evidence="5" id="KW-0233">DNA recombination</keyword>
<comment type="similarity">
    <text evidence="2">Belongs to the transposase mutator family.</text>
</comment>
<dbReference type="Pfam" id="PF00872">
    <property type="entry name" value="Transposase_mut"/>
    <property type="match status" value="1"/>
</dbReference>
<reference evidence="6 7" key="1">
    <citation type="submission" date="2018-04" db="EMBL/GenBank/DDBJ databases">
        <title>Genomic Encyclopedia of Type Strains, Phase IV (KMG-IV): sequencing the most valuable type-strain genomes for metagenomic binning, comparative biology and taxonomic classification.</title>
        <authorList>
            <person name="Goeker M."/>
        </authorList>
    </citation>
    <scope>NUCLEOTIDE SEQUENCE [LARGE SCALE GENOMIC DNA]</scope>
    <source>
        <strain evidence="6 7">DSM 14823</strain>
    </source>
</reference>
<dbReference type="GO" id="GO:0006313">
    <property type="term" value="P:DNA transposition"/>
    <property type="evidence" value="ECO:0007669"/>
    <property type="project" value="InterPro"/>
</dbReference>
<evidence type="ECO:0000256" key="5">
    <source>
        <dbReference type="ARBA" id="ARBA00023172"/>
    </source>
</evidence>
<keyword evidence="3" id="KW-0815">Transposition</keyword>